<feature type="region of interest" description="Disordered" evidence="1">
    <location>
        <begin position="26"/>
        <end position="47"/>
    </location>
</feature>
<proteinExistence type="predicted"/>
<keyword evidence="3" id="KW-1185">Reference proteome</keyword>
<sequence>MVETRSLRSNVRIATVRTTTAARNIDLVRPPPPCGSSITTSLPPDVASSRKTRINNDLLAYFHRRVPPHPATPCPIKGIGVYIHIEVPHTPQHPLFPHERFTQPPPPTIEFLPVGGPGRIHRYGNLKADLPDDVAMLYEEVRRVVNWEEMETKKEGEPDPRDKFEGLGLPDMMVPSPPPLPTPPPPRDEGSEEMDIDEDSDGVGDAGGAGSGRRASVGGTAAERRGRGSSERRQSMPDVSMGGTGAEAAKGTRSASTSAAKNAETTPNATTRGTIYDPSRDPRRRGR</sequence>
<accession>A0A6G1JDZ6</accession>
<reference evidence="2" key="1">
    <citation type="journal article" date="2020" name="Stud. Mycol.">
        <title>101 Dothideomycetes genomes: a test case for predicting lifestyles and emergence of pathogens.</title>
        <authorList>
            <person name="Haridas S."/>
            <person name="Albert R."/>
            <person name="Binder M."/>
            <person name="Bloem J."/>
            <person name="Labutti K."/>
            <person name="Salamov A."/>
            <person name="Andreopoulos B."/>
            <person name="Baker S."/>
            <person name="Barry K."/>
            <person name="Bills G."/>
            <person name="Bluhm B."/>
            <person name="Cannon C."/>
            <person name="Castanera R."/>
            <person name="Culley D."/>
            <person name="Daum C."/>
            <person name="Ezra D."/>
            <person name="Gonzalez J."/>
            <person name="Henrissat B."/>
            <person name="Kuo A."/>
            <person name="Liang C."/>
            <person name="Lipzen A."/>
            <person name="Lutzoni F."/>
            <person name="Magnuson J."/>
            <person name="Mondo S."/>
            <person name="Nolan M."/>
            <person name="Ohm R."/>
            <person name="Pangilinan J."/>
            <person name="Park H.-J."/>
            <person name="Ramirez L."/>
            <person name="Alfaro M."/>
            <person name="Sun H."/>
            <person name="Tritt A."/>
            <person name="Yoshinaga Y."/>
            <person name="Zwiers L.-H."/>
            <person name="Turgeon B."/>
            <person name="Goodwin S."/>
            <person name="Spatafora J."/>
            <person name="Crous P."/>
            <person name="Grigoriev I."/>
        </authorList>
    </citation>
    <scope>NUCLEOTIDE SEQUENCE</scope>
    <source>
        <strain evidence="2">CBS 122367</strain>
    </source>
</reference>
<protein>
    <submittedName>
        <fullName evidence="2">Uncharacterized protein</fullName>
    </submittedName>
</protein>
<dbReference type="OrthoDB" id="3693506at2759"/>
<feature type="compositionally biased region" description="Basic and acidic residues" evidence="1">
    <location>
        <begin position="222"/>
        <end position="235"/>
    </location>
</feature>
<feature type="compositionally biased region" description="Basic and acidic residues" evidence="1">
    <location>
        <begin position="150"/>
        <end position="165"/>
    </location>
</feature>
<dbReference type="EMBL" id="MU005573">
    <property type="protein sequence ID" value="KAF2688658.1"/>
    <property type="molecule type" value="Genomic_DNA"/>
</dbReference>
<feature type="compositionally biased region" description="Low complexity" evidence="1">
    <location>
        <begin position="212"/>
        <end position="221"/>
    </location>
</feature>
<organism evidence="2 3">
    <name type="scientific">Lentithecium fluviatile CBS 122367</name>
    <dbReference type="NCBI Taxonomy" id="1168545"/>
    <lineage>
        <taxon>Eukaryota</taxon>
        <taxon>Fungi</taxon>
        <taxon>Dikarya</taxon>
        <taxon>Ascomycota</taxon>
        <taxon>Pezizomycotina</taxon>
        <taxon>Dothideomycetes</taxon>
        <taxon>Pleosporomycetidae</taxon>
        <taxon>Pleosporales</taxon>
        <taxon>Massarineae</taxon>
        <taxon>Lentitheciaceae</taxon>
        <taxon>Lentithecium</taxon>
    </lineage>
</organism>
<feature type="compositionally biased region" description="Polar residues" evidence="1">
    <location>
        <begin position="253"/>
        <end position="273"/>
    </location>
</feature>
<evidence type="ECO:0000256" key="1">
    <source>
        <dbReference type="SAM" id="MobiDB-lite"/>
    </source>
</evidence>
<name>A0A6G1JDZ6_9PLEO</name>
<feature type="compositionally biased region" description="Pro residues" evidence="1">
    <location>
        <begin position="175"/>
        <end position="185"/>
    </location>
</feature>
<gene>
    <name evidence="2" type="ORF">K458DRAFT_384839</name>
</gene>
<evidence type="ECO:0000313" key="3">
    <source>
        <dbReference type="Proteomes" id="UP000799291"/>
    </source>
</evidence>
<feature type="compositionally biased region" description="Acidic residues" evidence="1">
    <location>
        <begin position="190"/>
        <end position="202"/>
    </location>
</feature>
<feature type="region of interest" description="Disordered" evidence="1">
    <location>
        <begin position="150"/>
        <end position="287"/>
    </location>
</feature>
<evidence type="ECO:0000313" key="2">
    <source>
        <dbReference type="EMBL" id="KAF2688658.1"/>
    </source>
</evidence>
<dbReference type="Proteomes" id="UP000799291">
    <property type="component" value="Unassembled WGS sequence"/>
</dbReference>
<dbReference type="AlphaFoldDB" id="A0A6G1JDZ6"/>